<dbReference type="InterPro" id="IPR007655">
    <property type="entry name" value="Slam_C"/>
</dbReference>
<evidence type="ECO:0008006" key="12">
    <source>
        <dbReference type="Google" id="ProtNLM"/>
    </source>
</evidence>
<evidence type="ECO:0000256" key="6">
    <source>
        <dbReference type="ARBA" id="ARBA00023237"/>
    </source>
</evidence>
<evidence type="ECO:0000256" key="3">
    <source>
        <dbReference type="ARBA" id="ARBA00022692"/>
    </source>
</evidence>
<sequence>MSKFPFIFLFIPFLVLAKNQEKDFRLQQQSQLNQQRQEQQFIQQDKFFTTLTINNQEFKVSDNIEEIMTALFLAINHKQTNDIQHLLIRYKQFPQAERGMILFAEANIAFNQGNTKKSIQLYEQLVQQEPDFTRGKLDLAKLYFLNWQNNQSKILFNQIALPQQPNVMARVNQYLSQLDYRESWQGSFSFGTIYNSNLNQSGNEISKEIVENPYLGTLEFTRTRPTIQKSTGFSYEAVLNKYTEILNNQGIIFKGLAYGEFYPKKSEFTEHNISLGLGYRFKDQENQLDLYPLIEKTRAYHHWYSERKGFNISYSTILNPNLYFSLQTEYKWEKYQDRNLSYQDGKILSFFSTLVYSLPNDWILFGGLDYAKKFSTESKIDQYARKGLRIGINKSFESGIDITAQGIFRKIDYQDYNALLGKTRKDNEQKYLFTFAIPKFKFYDIVPSINFIHTNHRSNVEMLYRYKQNEVVLKFEKNF</sequence>
<accession>A0A0M3G7U6</accession>
<evidence type="ECO:0000256" key="2">
    <source>
        <dbReference type="ARBA" id="ARBA00022452"/>
    </source>
</evidence>
<keyword evidence="4" id="KW-0732">Signal</keyword>
<dbReference type="AlphaFoldDB" id="A0A0M3G7U6"/>
<evidence type="ECO:0000256" key="4">
    <source>
        <dbReference type="ARBA" id="ARBA00022729"/>
    </source>
</evidence>
<dbReference type="SUPFAM" id="SSF48452">
    <property type="entry name" value="TPR-like"/>
    <property type="match status" value="1"/>
</dbReference>
<feature type="domain" description="Surface lipoprotein assembly modifier C-terminal" evidence="8">
    <location>
        <begin position="184"/>
        <end position="479"/>
    </location>
</feature>
<evidence type="ECO:0000256" key="7">
    <source>
        <dbReference type="ARBA" id="ARBA00023609"/>
    </source>
</evidence>
<evidence type="ECO:0000256" key="1">
    <source>
        <dbReference type="ARBA" id="ARBA00004571"/>
    </source>
</evidence>
<comment type="caution">
    <text evidence="10">The sequence shown here is derived from an EMBL/GenBank/DDBJ whole genome shotgun (WGS) entry which is preliminary data.</text>
</comment>
<comment type="similarity">
    <text evidence="7">Belongs to the Slam family.</text>
</comment>
<comment type="subcellular location">
    <subcellularLocation>
        <location evidence="1">Cell outer membrane</location>
        <topology evidence="1">Multi-pass membrane protein</topology>
    </subcellularLocation>
</comment>
<keyword evidence="6" id="KW-0998">Cell outer membrane</keyword>
<dbReference type="Proteomes" id="UP000034750">
    <property type="component" value="Unassembled WGS sequence"/>
</dbReference>
<evidence type="ECO:0000256" key="5">
    <source>
        <dbReference type="ARBA" id="ARBA00023136"/>
    </source>
</evidence>
<dbReference type="PATRIC" id="fig|726.54.peg.705"/>
<name>A0A0M3G7U6_HAEHA</name>
<evidence type="ECO:0000259" key="8">
    <source>
        <dbReference type="Pfam" id="PF04575"/>
    </source>
</evidence>
<dbReference type="EMBL" id="LCTK01000015">
    <property type="protein sequence ID" value="KKZ58959.1"/>
    <property type="molecule type" value="Genomic_DNA"/>
</dbReference>
<keyword evidence="2" id="KW-1134">Transmembrane beta strand</keyword>
<dbReference type="InterPro" id="IPR057556">
    <property type="entry name" value="TPR_Slam"/>
</dbReference>
<proteinExistence type="inferred from homology"/>
<dbReference type="Pfam" id="PF24575">
    <property type="entry name" value="TPR_Slam"/>
    <property type="match status" value="1"/>
</dbReference>
<keyword evidence="5" id="KW-0472">Membrane</keyword>
<dbReference type="RefSeq" id="WP_046952976.1">
    <property type="nucleotide sequence ID" value="NZ_CP031238.1"/>
</dbReference>
<gene>
    <name evidence="10" type="ORF">AAX18_03530</name>
</gene>
<evidence type="ECO:0000313" key="10">
    <source>
        <dbReference type="EMBL" id="KKZ58959.1"/>
    </source>
</evidence>
<dbReference type="Gene3D" id="1.25.40.10">
    <property type="entry name" value="Tetratricopeptide repeat domain"/>
    <property type="match status" value="1"/>
</dbReference>
<feature type="domain" description="Surface lipoprotein assembly modifier N-terminal TPR repeats region" evidence="9">
    <location>
        <begin position="55"/>
        <end position="153"/>
    </location>
</feature>
<keyword evidence="3" id="KW-0812">Transmembrane</keyword>
<dbReference type="InterPro" id="IPR011990">
    <property type="entry name" value="TPR-like_helical_dom_sf"/>
</dbReference>
<protein>
    <recommendedName>
        <fullName evidence="12">DUF560 domain-containing protein</fullName>
    </recommendedName>
</protein>
<dbReference type="GO" id="GO:0009279">
    <property type="term" value="C:cell outer membrane"/>
    <property type="evidence" value="ECO:0007669"/>
    <property type="project" value="UniProtKB-SubCell"/>
</dbReference>
<reference evidence="10 11" key="1">
    <citation type="submission" date="2015-05" db="EMBL/GenBank/DDBJ databases">
        <title>Comparative analyses of the lipooligosaccharides from nottypeable Haemophilus influenzae and Haemophilus haemolyticus.</title>
        <authorList>
            <person name="Post D.M.B."/>
            <person name="Ketterer M.R."/>
            <person name="Coffin J.E."/>
            <person name="Reinders L.M."/>
            <person name="Munson R.S.Jr."/>
            <person name="Bair T.B."/>
            <person name="Murphy T.F."/>
            <person name="Foster E."/>
            <person name="Gibson B.W."/>
            <person name="Apicella M.A."/>
        </authorList>
    </citation>
    <scope>NUCLEOTIDE SEQUENCE [LARGE SCALE GENOMIC DNA]</scope>
    <source>
        <strain evidence="10 11">11P18</strain>
    </source>
</reference>
<organism evidence="10 11">
    <name type="scientific">Haemophilus haemolyticus</name>
    <dbReference type="NCBI Taxonomy" id="726"/>
    <lineage>
        <taxon>Bacteria</taxon>
        <taxon>Pseudomonadati</taxon>
        <taxon>Pseudomonadota</taxon>
        <taxon>Gammaproteobacteria</taxon>
        <taxon>Pasteurellales</taxon>
        <taxon>Pasteurellaceae</taxon>
        <taxon>Haemophilus</taxon>
    </lineage>
</organism>
<evidence type="ECO:0000259" key="9">
    <source>
        <dbReference type="Pfam" id="PF24575"/>
    </source>
</evidence>
<evidence type="ECO:0000313" key="11">
    <source>
        <dbReference type="Proteomes" id="UP000034750"/>
    </source>
</evidence>
<dbReference type="Pfam" id="PF04575">
    <property type="entry name" value="SlipAM"/>
    <property type="match status" value="1"/>
</dbReference>